<evidence type="ECO:0000313" key="3">
    <source>
        <dbReference type="EMBL" id="KAK8756848.1"/>
    </source>
</evidence>
<dbReference type="Proteomes" id="UP001321473">
    <property type="component" value="Unassembled WGS sequence"/>
</dbReference>
<comment type="caution">
    <text evidence="3">The sequence shown here is derived from an EMBL/GenBank/DDBJ whole genome shotgun (WGS) entry which is preliminary data.</text>
</comment>
<organism evidence="3 4">
    <name type="scientific">Amblyomma americanum</name>
    <name type="common">Lone star tick</name>
    <dbReference type="NCBI Taxonomy" id="6943"/>
    <lineage>
        <taxon>Eukaryota</taxon>
        <taxon>Metazoa</taxon>
        <taxon>Ecdysozoa</taxon>
        <taxon>Arthropoda</taxon>
        <taxon>Chelicerata</taxon>
        <taxon>Arachnida</taxon>
        <taxon>Acari</taxon>
        <taxon>Parasitiformes</taxon>
        <taxon>Ixodida</taxon>
        <taxon>Ixodoidea</taxon>
        <taxon>Ixodidae</taxon>
        <taxon>Amblyomminae</taxon>
        <taxon>Amblyomma</taxon>
    </lineage>
</organism>
<sequence>MLNLSHTFLTLFFFCRLVPDDAVPLEPPRQPDASFLKKKYQSYKGPRRKKKMRKKYQSYKGPSRKKKMRFMPSSRKSGEAVKGRSPGDDLYGADEVNAEVEDFCFIII</sequence>
<keyword evidence="2" id="KW-0732">Signal</keyword>
<protein>
    <recommendedName>
        <fullName evidence="5">Secreted protein</fullName>
    </recommendedName>
</protein>
<feature type="compositionally biased region" description="Basic residues" evidence="1">
    <location>
        <begin position="43"/>
        <end position="69"/>
    </location>
</feature>
<dbReference type="EMBL" id="JARKHS020035863">
    <property type="protein sequence ID" value="KAK8756848.1"/>
    <property type="molecule type" value="Genomic_DNA"/>
</dbReference>
<evidence type="ECO:0000256" key="2">
    <source>
        <dbReference type="SAM" id="SignalP"/>
    </source>
</evidence>
<proteinExistence type="predicted"/>
<feature type="signal peptide" evidence="2">
    <location>
        <begin position="1"/>
        <end position="22"/>
    </location>
</feature>
<dbReference type="AlphaFoldDB" id="A0AAQ4D308"/>
<reference evidence="3 4" key="1">
    <citation type="journal article" date="2023" name="Arcadia Sci">
        <title>De novo assembly of a long-read Amblyomma americanum tick genome.</title>
        <authorList>
            <person name="Chou S."/>
            <person name="Poskanzer K.E."/>
            <person name="Rollins M."/>
            <person name="Thuy-Boun P.S."/>
        </authorList>
    </citation>
    <scope>NUCLEOTIDE SEQUENCE [LARGE SCALE GENOMIC DNA]</scope>
    <source>
        <strain evidence="3">F_SG_1</strain>
        <tissue evidence="3">Salivary glands</tissue>
    </source>
</reference>
<evidence type="ECO:0008006" key="5">
    <source>
        <dbReference type="Google" id="ProtNLM"/>
    </source>
</evidence>
<gene>
    <name evidence="3" type="ORF">V5799_000449</name>
</gene>
<feature type="compositionally biased region" description="Basic and acidic residues" evidence="1">
    <location>
        <begin position="76"/>
        <end position="86"/>
    </location>
</feature>
<name>A0AAQ4D308_AMBAM</name>
<evidence type="ECO:0000313" key="4">
    <source>
        <dbReference type="Proteomes" id="UP001321473"/>
    </source>
</evidence>
<feature type="region of interest" description="Disordered" evidence="1">
    <location>
        <begin position="43"/>
        <end position="86"/>
    </location>
</feature>
<accession>A0AAQ4D308</accession>
<evidence type="ECO:0000256" key="1">
    <source>
        <dbReference type="SAM" id="MobiDB-lite"/>
    </source>
</evidence>
<feature type="chain" id="PRO_5042986206" description="Secreted protein" evidence="2">
    <location>
        <begin position="23"/>
        <end position="108"/>
    </location>
</feature>
<keyword evidence="4" id="KW-1185">Reference proteome</keyword>